<proteinExistence type="predicted"/>
<dbReference type="PANTHER" id="PTHR30462:SF0">
    <property type="entry name" value="INTERMEMBRANE TRANSPORT PROTEIN YEBT"/>
    <property type="match status" value="1"/>
</dbReference>
<feature type="domain" description="Mce/MlaD" evidence="8">
    <location>
        <begin position="47"/>
        <end position="137"/>
    </location>
</feature>
<evidence type="ECO:0000256" key="3">
    <source>
        <dbReference type="ARBA" id="ARBA00022519"/>
    </source>
</evidence>
<name>A0A964DZ49_9PROT</name>
<evidence type="ECO:0000256" key="7">
    <source>
        <dbReference type="SAM" id="Phobius"/>
    </source>
</evidence>
<keyword evidence="2" id="KW-1003">Cell membrane</keyword>
<evidence type="ECO:0000256" key="1">
    <source>
        <dbReference type="ARBA" id="ARBA00004533"/>
    </source>
</evidence>
<dbReference type="AlphaFoldDB" id="A0A964DZ49"/>
<reference evidence="9" key="1">
    <citation type="journal article" date="2021" name="Microorganisms">
        <title>Acidisoma silvae sp. nov. and Acidisomacellulosilytica sp. nov., Two Acidophilic Bacteria Isolated from Decaying Wood, Hydrolyzing Cellulose and Producing Poly-3-hydroxybutyrate.</title>
        <authorList>
            <person name="Mieszkin S."/>
            <person name="Pouder E."/>
            <person name="Uroz S."/>
            <person name="Simon-Colin C."/>
            <person name="Alain K."/>
        </authorList>
    </citation>
    <scope>NUCLEOTIDE SEQUENCE</scope>
    <source>
        <strain evidence="9">HW T2.11</strain>
    </source>
</reference>
<evidence type="ECO:0000256" key="4">
    <source>
        <dbReference type="ARBA" id="ARBA00022692"/>
    </source>
</evidence>
<comment type="subcellular location">
    <subcellularLocation>
        <location evidence="1">Cell inner membrane</location>
    </subcellularLocation>
</comment>
<evidence type="ECO:0000256" key="2">
    <source>
        <dbReference type="ARBA" id="ARBA00022475"/>
    </source>
</evidence>
<dbReference type="EMBL" id="JAESVB010000005">
    <property type="protein sequence ID" value="MCB8876090.1"/>
    <property type="molecule type" value="Genomic_DNA"/>
</dbReference>
<dbReference type="RefSeq" id="WP_227321749.1">
    <property type="nucleotide sequence ID" value="NZ_JAESVB010000005.1"/>
</dbReference>
<feature type="domain" description="Mce/MlaD" evidence="8">
    <location>
        <begin position="293"/>
        <end position="390"/>
    </location>
</feature>
<keyword evidence="10" id="KW-1185">Reference proteome</keyword>
<dbReference type="PANTHER" id="PTHR30462">
    <property type="entry name" value="INTERMEMBRANE TRANSPORT PROTEIN PQIB-RELATED"/>
    <property type="match status" value="1"/>
</dbReference>
<dbReference type="InterPro" id="IPR003399">
    <property type="entry name" value="Mce/MlaD"/>
</dbReference>
<reference evidence="9" key="2">
    <citation type="submission" date="2021-01" db="EMBL/GenBank/DDBJ databases">
        <authorList>
            <person name="Mieszkin S."/>
            <person name="Pouder E."/>
            <person name="Alain K."/>
        </authorList>
    </citation>
    <scope>NUCLEOTIDE SEQUENCE</scope>
    <source>
        <strain evidence="9">HW T2.11</strain>
    </source>
</reference>
<protein>
    <submittedName>
        <fullName evidence="9">MCE family protein</fullName>
    </submittedName>
</protein>
<gene>
    <name evidence="9" type="ORF">ASILVAE211_12935</name>
</gene>
<evidence type="ECO:0000256" key="6">
    <source>
        <dbReference type="ARBA" id="ARBA00023136"/>
    </source>
</evidence>
<evidence type="ECO:0000256" key="5">
    <source>
        <dbReference type="ARBA" id="ARBA00022989"/>
    </source>
</evidence>
<dbReference type="Proteomes" id="UP000708298">
    <property type="component" value="Unassembled WGS sequence"/>
</dbReference>
<dbReference type="Pfam" id="PF02470">
    <property type="entry name" value="MlaD"/>
    <property type="match status" value="2"/>
</dbReference>
<keyword evidence="6 7" id="KW-0472">Membrane</keyword>
<sequence>MSDSSPSIPHAVVQKKGRRRVSLIWAIPVVTVVIGGWLVWDTYAKRGPLISITFDQGDGLAAGQSVVKHRDVTLGTVTSVKLTPDMNHVVVKIQMTRDATPLISNLTKFWVVKPRFFAGSLEGLGTLLSGPYIDLLPSPDKGKPQTVFTGLEDPPVLQSVVPGRNFVLHADRIGSVSLGAPIFYRDLQVGQILGWDIGDMAKSVTIHAFVRAPYDAYVHDDSRFWNASGLAVKLGADGVQVKVQSLDALLLGGIAFSTPDDATAEAESAAGTSFPLYDTQDDADQASYDRRVPFVAYFTGSVAGLGPGSPVTFQGLRIGQVKSVDMEYDSATNTVRAPVRFEVEPQRIKNINKVASRGPLANVQALVASGLRAQIQKSNLLTGQSEIALTILPNAAKADVTFQNNEIVFPTASGALDSITTSVSTLLAKINNLPFDQMSASLTTTLSGLANLTNGPQTKQAVASLAGTLAASQSLVKQLNTEVGPALKSLPGLTKQLKAASVNLNTMLVSANSTYGGDSHFSRQLEQLMTQLNDMTQSFRALSDLLTSHPEALIRGRTNAGVEQ</sequence>
<keyword evidence="3" id="KW-0997">Cell inner membrane</keyword>
<dbReference type="InterPro" id="IPR051800">
    <property type="entry name" value="PqiA-PqiB_transport"/>
</dbReference>
<evidence type="ECO:0000313" key="9">
    <source>
        <dbReference type="EMBL" id="MCB8876090.1"/>
    </source>
</evidence>
<keyword evidence="4 7" id="KW-0812">Transmembrane</keyword>
<keyword evidence="5 7" id="KW-1133">Transmembrane helix</keyword>
<organism evidence="9 10">
    <name type="scientific">Acidisoma silvae</name>
    <dbReference type="NCBI Taxonomy" id="2802396"/>
    <lineage>
        <taxon>Bacteria</taxon>
        <taxon>Pseudomonadati</taxon>
        <taxon>Pseudomonadota</taxon>
        <taxon>Alphaproteobacteria</taxon>
        <taxon>Acetobacterales</taxon>
        <taxon>Acidocellaceae</taxon>
        <taxon>Acidisoma</taxon>
    </lineage>
</organism>
<dbReference type="GO" id="GO:0005886">
    <property type="term" value="C:plasma membrane"/>
    <property type="evidence" value="ECO:0007669"/>
    <property type="project" value="UniProtKB-SubCell"/>
</dbReference>
<evidence type="ECO:0000313" key="10">
    <source>
        <dbReference type="Proteomes" id="UP000708298"/>
    </source>
</evidence>
<evidence type="ECO:0000259" key="8">
    <source>
        <dbReference type="Pfam" id="PF02470"/>
    </source>
</evidence>
<feature type="transmembrane region" description="Helical" evidence="7">
    <location>
        <begin position="21"/>
        <end position="40"/>
    </location>
</feature>
<comment type="caution">
    <text evidence="9">The sequence shown here is derived from an EMBL/GenBank/DDBJ whole genome shotgun (WGS) entry which is preliminary data.</text>
</comment>
<accession>A0A964DZ49</accession>